<dbReference type="Proteomes" id="UP001275057">
    <property type="component" value="Unassembled WGS sequence"/>
</dbReference>
<comment type="caution">
    <text evidence="1">The sequence shown here is derived from an EMBL/GenBank/DDBJ whole genome shotgun (WGS) entry which is preliminary data.</text>
</comment>
<organism evidence="1 2">
    <name type="scientific">Serratia marcescens</name>
    <dbReference type="NCBI Taxonomy" id="615"/>
    <lineage>
        <taxon>Bacteria</taxon>
        <taxon>Pseudomonadati</taxon>
        <taxon>Pseudomonadota</taxon>
        <taxon>Gammaproteobacteria</taxon>
        <taxon>Enterobacterales</taxon>
        <taxon>Yersiniaceae</taxon>
        <taxon>Serratia</taxon>
    </lineage>
</organism>
<dbReference type="EMBL" id="JAXABG010000028">
    <property type="protein sequence ID" value="MDX7085601.1"/>
    <property type="molecule type" value="Genomic_DNA"/>
</dbReference>
<gene>
    <name evidence="1" type="ORF">SJ435_24785</name>
</gene>
<evidence type="ECO:0000313" key="1">
    <source>
        <dbReference type="EMBL" id="MDX7085601.1"/>
    </source>
</evidence>
<dbReference type="RefSeq" id="WP_103773916.1">
    <property type="nucleotide sequence ID" value="NZ_JAJNAH010000024.1"/>
</dbReference>
<protein>
    <submittedName>
        <fullName evidence="1">Uncharacterized protein</fullName>
    </submittedName>
</protein>
<accession>A0ABD5IPX6</accession>
<evidence type="ECO:0000313" key="2">
    <source>
        <dbReference type="Proteomes" id="UP001275057"/>
    </source>
</evidence>
<sequence length="126" mass="14524">MTRITTRQFVELIQGKNLSTAEISALTHEKHPGNSMTRSQICIRLKSMLRSPNVNMIRTGQGNKARYHLIGVNERFYELGEVNFRPAGKKTRPDKTLWHFNPVELRFCHMHKMFDQALAGVRGRAC</sequence>
<proteinExistence type="predicted"/>
<reference evidence="1 2" key="1">
    <citation type="submission" date="2023-11" db="EMBL/GenBank/DDBJ databases">
        <title>Detection of rare carbapenemases in Enterobacterales - comparison of two colorimetric and two CIM-based carbapenemase assays.</title>
        <authorList>
            <person name="Schaffarczyk L."/>
            <person name="Noster J."/>
            <person name="Stelzer Y."/>
            <person name="Sattler J."/>
            <person name="Gatermann S."/>
            <person name="Hamprecht A."/>
        </authorList>
    </citation>
    <scope>NUCLEOTIDE SEQUENCE [LARGE SCALE GENOMIC DNA]</scope>
    <source>
        <strain evidence="1 2">CIM-Carb-136</strain>
    </source>
</reference>
<name>A0ABD5IPX6_SERMA</name>
<dbReference type="AlphaFoldDB" id="A0ABD5IPX6"/>